<organism evidence="2 3">
    <name type="scientific">Ceriporiopsis subvermispora (strain B)</name>
    <name type="common">White-rot fungus</name>
    <name type="synonym">Gelatoporia subvermispora</name>
    <dbReference type="NCBI Taxonomy" id="914234"/>
    <lineage>
        <taxon>Eukaryota</taxon>
        <taxon>Fungi</taxon>
        <taxon>Dikarya</taxon>
        <taxon>Basidiomycota</taxon>
        <taxon>Agaricomycotina</taxon>
        <taxon>Agaricomycetes</taxon>
        <taxon>Polyporales</taxon>
        <taxon>Gelatoporiaceae</taxon>
        <taxon>Gelatoporia</taxon>
    </lineage>
</organism>
<keyword evidence="3" id="KW-1185">Reference proteome</keyword>
<dbReference type="AlphaFoldDB" id="M2QZS0"/>
<feature type="signal peptide" evidence="1">
    <location>
        <begin position="1"/>
        <end position="20"/>
    </location>
</feature>
<sequence>MVLLRVFVFVVMCCIDSGGTVKVRSSISLRLRWLSPSSVRLGQGNIHGLGEHSLLPVES</sequence>
<protein>
    <submittedName>
        <fullName evidence="2">Uncharacterized protein</fullName>
    </submittedName>
</protein>
<evidence type="ECO:0000313" key="3">
    <source>
        <dbReference type="Proteomes" id="UP000016930"/>
    </source>
</evidence>
<name>M2QZS0_CERS8</name>
<accession>M2QZS0</accession>
<gene>
    <name evidence="2" type="ORF">CERSUDRAFT_88368</name>
</gene>
<feature type="chain" id="PRO_5004024417" evidence="1">
    <location>
        <begin position="21"/>
        <end position="59"/>
    </location>
</feature>
<proteinExistence type="predicted"/>
<keyword evidence="1" id="KW-0732">Signal</keyword>
<dbReference type="Proteomes" id="UP000016930">
    <property type="component" value="Unassembled WGS sequence"/>
</dbReference>
<evidence type="ECO:0000313" key="2">
    <source>
        <dbReference type="EMBL" id="EMD32086.1"/>
    </source>
</evidence>
<dbReference type="HOGENOM" id="CLU_2960555_0_0_1"/>
<evidence type="ECO:0000256" key="1">
    <source>
        <dbReference type="SAM" id="SignalP"/>
    </source>
</evidence>
<dbReference type="EMBL" id="KB445813">
    <property type="protein sequence ID" value="EMD32086.1"/>
    <property type="molecule type" value="Genomic_DNA"/>
</dbReference>
<reference evidence="2 3" key="1">
    <citation type="journal article" date="2012" name="Proc. Natl. Acad. Sci. U.S.A.">
        <title>Comparative genomics of Ceriporiopsis subvermispora and Phanerochaete chrysosporium provide insight into selective ligninolysis.</title>
        <authorList>
            <person name="Fernandez-Fueyo E."/>
            <person name="Ruiz-Duenas F.J."/>
            <person name="Ferreira P."/>
            <person name="Floudas D."/>
            <person name="Hibbett D.S."/>
            <person name="Canessa P."/>
            <person name="Larrondo L.F."/>
            <person name="James T.Y."/>
            <person name="Seelenfreund D."/>
            <person name="Lobos S."/>
            <person name="Polanco R."/>
            <person name="Tello M."/>
            <person name="Honda Y."/>
            <person name="Watanabe T."/>
            <person name="Watanabe T."/>
            <person name="Ryu J.S."/>
            <person name="Kubicek C.P."/>
            <person name="Schmoll M."/>
            <person name="Gaskell J."/>
            <person name="Hammel K.E."/>
            <person name="St John F.J."/>
            <person name="Vanden Wymelenberg A."/>
            <person name="Sabat G."/>
            <person name="Splinter BonDurant S."/>
            <person name="Syed K."/>
            <person name="Yadav J.S."/>
            <person name="Doddapaneni H."/>
            <person name="Subramanian V."/>
            <person name="Lavin J.L."/>
            <person name="Oguiza J.A."/>
            <person name="Perez G."/>
            <person name="Pisabarro A.G."/>
            <person name="Ramirez L."/>
            <person name="Santoyo F."/>
            <person name="Master E."/>
            <person name="Coutinho P.M."/>
            <person name="Henrissat B."/>
            <person name="Lombard V."/>
            <person name="Magnuson J.K."/>
            <person name="Kuees U."/>
            <person name="Hori C."/>
            <person name="Igarashi K."/>
            <person name="Samejima M."/>
            <person name="Held B.W."/>
            <person name="Barry K.W."/>
            <person name="LaButti K.M."/>
            <person name="Lapidus A."/>
            <person name="Lindquist E.A."/>
            <person name="Lucas S.M."/>
            <person name="Riley R."/>
            <person name="Salamov A.A."/>
            <person name="Hoffmeister D."/>
            <person name="Schwenk D."/>
            <person name="Hadar Y."/>
            <person name="Yarden O."/>
            <person name="de Vries R.P."/>
            <person name="Wiebenga A."/>
            <person name="Stenlid J."/>
            <person name="Eastwood D."/>
            <person name="Grigoriev I.V."/>
            <person name="Berka R.M."/>
            <person name="Blanchette R.A."/>
            <person name="Kersten P."/>
            <person name="Martinez A.T."/>
            <person name="Vicuna R."/>
            <person name="Cullen D."/>
        </authorList>
    </citation>
    <scope>NUCLEOTIDE SEQUENCE [LARGE SCALE GENOMIC DNA]</scope>
    <source>
        <strain evidence="2 3">B</strain>
    </source>
</reference>